<dbReference type="SUPFAM" id="SSF103481">
    <property type="entry name" value="Multidrug resistance efflux transporter EmrE"/>
    <property type="match status" value="2"/>
</dbReference>
<dbReference type="InterPro" id="IPR000620">
    <property type="entry name" value="EamA_dom"/>
</dbReference>
<evidence type="ECO:0000256" key="5">
    <source>
        <dbReference type="ARBA" id="ARBA00023136"/>
    </source>
</evidence>
<comment type="subcellular location">
    <subcellularLocation>
        <location evidence="1">Membrane</location>
        <topology evidence="1">Multi-pass membrane protein</topology>
    </subcellularLocation>
</comment>
<evidence type="ECO:0000256" key="2">
    <source>
        <dbReference type="ARBA" id="ARBA00007362"/>
    </source>
</evidence>
<dbReference type="Proteomes" id="UP000319374">
    <property type="component" value="Chromosome"/>
</dbReference>
<evidence type="ECO:0000256" key="3">
    <source>
        <dbReference type="ARBA" id="ARBA00022692"/>
    </source>
</evidence>
<evidence type="ECO:0000256" key="1">
    <source>
        <dbReference type="ARBA" id="ARBA00004141"/>
    </source>
</evidence>
<feature type="domain" description="EamA" evidence="7">
    <location>
        <begin position="151"/>
        <end position="286"/>
    </location>
</feature>
<dbReference type="OrthoDB" id="9806740at2"/>
<feature type="transmembrane region" description="Helical" evidence="6">
    <location>
        <begin position="39"/>
        <end position="57"/>
    </location>
</feature>
<gene>
    <name evidence="8" type="ORF">A5CPEGH6_19850</name>
</gene>
<evidence type="ECO:0000313" key="9">
    <source>
        <dbReference type="Proteomes" id="UP000319374"/>
    </source>
</evidence>
<keyword evidence="4 6" id="KW-1133">Transmembrane helix</keyword>
<dbReference type="InterPro" id="IPR050638">
    <property type="entry name" value="AA-Vitamin_Transporters"/>
</dbReference>
<evidence type="ECO:0000256" key="6">
    <source>
        <dbReference type="SAM" id="Phobius"/>
    </source>
</evidence>
<feature type="transmembrane region" description="Helical" evidence="6">
    <location>
        <begin position="245"/>
        <end position="264"/>
    </location>
</feature>
<feature type="transmembrane region" description="Helical" evidence="6">
    <location>
        <begin position="9"/>
        <end position="33"/>
    </location>
</feature>
<evidence type="ECO:0000259" key="7">
    <source>
        <dbReference type="Pfam" id="PF00892"/>
    </source>
</evidence>
<feature type="transmembrane region" description="Helical" evidence="6">
    <location>
        <begin position="213"/>
        <end position="233"/>
    </location>
</feature>
<dbReference type="KEGG" id="ada:A5CPEGH6_19850"/>
<organism evidence="8 9">
    <name type="scientific">Alistipes dispar</name>
    <dbReference type="NCBI Taxonomy" id="2585119"/>
    <lineage>
        <taxon>Bacteria</taxon>
        <taxon>Pseudomonadati</taxon>
        <taxon>Bacteroidota</taxon>
        <taxon>Bacteroidia</taxon>
        <taxon>Bacteroidales</taxon>
        <taxon>Rikenellaceae</taxon>
        <taxon>Alistipes</taxon>
    </lineage>
</organism>
<name>A0A4Y1X206_9BACT</name>
<dbReference type="AlphaFoldDB" id="A0A4Y1X206"/>
<proteinExistence type="inferred from homology"/>
<feature type="transmembrane region" description="Helical" evidence="6">
    <location>
        <begin position="69"/>
        <end position="90"/>
    </location>
</feature>
<dbReference type="EMBL" id="AP019736">
    <property type="protein sequence ID" value="BBL07347.1"/>
    <property type="molecule type" value="Genomic_DNA"/>
</dbReference>
<dbReference type="Gene3D" id="1.10.3730.20">
    <property type="match status" value="1"/>
</dbReference>
<feature type="transmembrane region" description="Helical" evidence="6">
    <location>
        <begin position="270"/>
        <end position="287"/>
    </location>
</feature>
<dbReference type="Pfam" id="PF00892">
    <property type="entry name" value="EamA"/>
    <property type="match status" value="2"/>
</dbReference>
<keyword evidence="5 6" id="KW-0472">Membrane</keyword>
<dbReference type="GO" id="GO:0016020">
    <property type="term" value="C:membrane"/>
    <property type="evidence" value="ECO:0007669"/>
    <property type="project" value="UniProtKB-SubCell"/>
</dbReference>
<feature type="domain" description="EamA" evidence="7">
    <location>
        <begin position="7"/>
        <end position="140"/>
    </location>
</feature>
<dbReference type="RefSeq" id="WP_141429530.1">
    <property type="nucleotide sequence ID" value="NZ_AP019736.1"/>
</dbReference>
<accession>A0A4Y1X206</accession>
<sequence length="330" mass="35436">MPGEKTRGYVLGAVAAASYGLNPLFALPLYGAGLGPDSVLFYRYLLAVVMLGSLMIFRRQSFALTRRDILPLAVMGLLFSFSSLCLFASYNYMDAGIASTILFLYPVMVAVIMSACFGERVTASTVLSILLALGGIALLYKGGDGATLSLAGVALVFLSSLCYAVYIVGVNRSSLRDLSTEKLTFYSLLFGLSVYLVRLRGVAGLQMIPSPLLWINAVSLALFPTIVSLVTMAGAIRRIGSTPTAILGALEPVTALFFGVLVFGERLTPRILTGVALILAAVTLIIAGKSLRIPTAATHLAHWLSRPRLPHWTLAWLRRLPLPRLRHGAK</sequence>
<dbReference type="PANTHER" id="PTHR32322:SF2">
    <property type="entry name" value="EAMA DOMAIN-CONTAINING PROTEIN"/>
    <property type="match status" value="1"/>
</dbReference>
<feature type="transmembrane region" description="Helical" evidence="6">
    <location>
        <begin position="121"/>
        <end position="140"/>
    </location>
</feature>
<comment type="similarity">
    <text evidence="2">Belongs to the EamA transporter family.</text>
</comment>
<evidence type="ECO:0000313" key="8">
    <source>
        <dbReference type="EMBL" id="BBL07347.1"/>
    </source>
</evidence>
<protein>
    <submittedName>
        <fullName evidence="8">Membrane protein</fullName>
    </submittedName>
</protein>
<feature type="transmembrane region" description="Helical" evidence="6">
    <location>
        <begin position="183"/>
        <end position="201"/>
    </location>
</feature>
<reference evidence="9" key="1">
    <citation type="submission" date="2019-06" db="EMBL/GenBank/DDBJ databases">
        <title>Alistipes onderdonkii subsp. vulgaris subsp. nov., Alistipes dispar sp. nov. and Alistipes communis sp. nov., isolated from human faeces, and creation of Alistipes onderdonkii subsp. onderdonkii subsp. nov.</title>
        <authorList>
            <person name="Sakamoto M."/>
            <person name="Ikeyama N."/>
            <person name="Ogata Y."/>
            <person name="Suda W."/>
            <person name="Iino T."/>
            <person name="Hattori M."/>
            <person name="Ohkuma M."/>
        </authorList>
    </citation>
    <scope>NUCLEOTIDE SEQUENCE [LARGE SCALE GENOMIC DNA]</scope>
    <source>
        <strain evidence="9">5CPEGH6</strain>
    </source>
</reference>
<feature type="transmembrane region" description="Helical" evidence="6">
    <location>
        <begin position="96"/>
        <end position="114"/>
    </location>
</feature>
<keyword evidence="3 6" id="KW-0812">Transmembrane</keyword>
<keyword evidence="9" id="KW-1185">Reference proteome</keyword>
<dbReference type="PANTHER" id="PTHR32322">
    <property type="entry name" value="INNER MEMBRANE TRANSPORTER"/>
    <property type="match status" value="1"/>
</dbReference>
<evidence type="ECO:0000256" key="4">
    <source>
        <dbReference type="ARBA" id="ARBA00022989"/>
    </source>
</evidence>
<feature type="transmembrane region" description="Helical" evidence="6">
    <location>
        <begin position="146"/>
        <end position="171"/>
    </location>
</feature>
<dbReference type="InterPro" id="IPR037185">
    <property type="entry name" value="EmrE-like"/>
</dbReference>
<dbReference type="GeneID" id="98673969"/>